<protein>
    <submittedName>
        <fullName evidence="1">Uncharacterized protein</fullName>
    </submittedName>
</protein>
<dbReference type="AlphaFoldDB" id="A0A1I0F053"/>
<name>A0A1I0F053_9BACT</name>
<gene>
    <name evidence="1" type="ORF">SAMN04487998_2052</name>
</gene>
<accession>A0A1I0F053</accession>
<keyword evidence="2" id="KW-1185">Reference proteome</keyword>
<sequence>MKYAKKGITVYVAKNERRSERNDVVEGIDFDNNSAIRSAKGIQPGQHTFADVLARYGPIDFDNKDNTTPKVQESSDDGENWFTSLVFPTI</sequence>
<evidence type="ECO:0000313" key="2">
    <source>
        <dbReference type="Proteomes" id="UP000198697"/>
    </source>
</evidence>
<evidence type="ECO:0000313" key="1">
    <source>
        <dbReference type="EMBL" id="SET50760.1"/>
    </source>
</evidence>
<reference evidence="2" key="1">
    <citation type="submission" date="2016-10" db="EMBL/GenBank/DDBJ databases">
        <authorList>
            <person name="Varghese N."/>
            <person name="Submissions S."/>
        </authorList>
    </citation>
    <scope>NUCLEOTIDE SEQUENCE [LARGE SCALE GENOMIC DNA]</scope>
    <source>
        <strain evidence="2">DSM 15310</strain>
    </source>
</reference>
<proteinExistence type="predicted"/>
<organism evidence="1 2">
    <name type="scientific">Hymenobacter actinosclerus</name>
    <dbReference type="NCBI Taxonomy" id="82805"/>
    <lineage>
        <taxon>Bacteria</taxon>
        <taxon>Pseudomonadati</taxon>
        <taxon>Bacteroidota</taxon>
        <taxon>Cytophagia</taxon>
        <taxon>Cytophagales</taxon>
        <taxon>Hymenobacteraceae</taxon>
        <taxon>Hymenobacter</taxon>
    </lineage>
</organism>
<dbReference type="Proteomes" id="UP000198697">
    <property type="component" value="Unassembled WGS sequence"/>
</dbReference>
<dbReference type="EMBL" id="FOHS01000002">
    <property type="protein sequence ID" value="SET50760.1"/>
    <property type="molecule type" value="Genomic_DNA"/>
</dbReference>